<organism evidence="1">
    <name type="scientific">uncultured Desulfobacterium sp</name>
    <dbReference type="NCBI Taxonomy" id="201089"/>
    <lineage>
        <taxon>Bacteria</taxon>
        <taxon>Pseudomonadati</taxon>
        <taxon>Thermodesulfobacteriota</taxon>
        <taxon>Desulfobacteria</taxon>
        <taxon>Desulfobacterales</taxon>
        <taxon>Desulfobacteriaceae</taxon>
        <taxon>Desulfobacterium</taxon>
        <taxon>environmental samples</taxon>
    </lineage>
</organism>
<name>A0A445N455_9BACT</name>
<evidence type="ECO:0000313" key="1">
    <source>
        <dbReference type="EMBL" id="SPD76474.1"/>
    </source>
</evidence>
<dbReference type="AlphaFoldDB" id="A0A445N455"/>
<reference evidence="1" key="1">
    <citation type="submission" date="2018-01" db="EMBL/GenBank/DDBJ databases">
        <authorList>
            <person name="Regsiter A."/>
            <person name="William W."/>
        </authorList>
    </citation>
    <scope>NUCLEOTIDE SEQUENCE</scope>
    <source>
        <strain evidence="1">TRIP AH-1</strain>
    </source>
</reference>
<dbReference type="EMBL" id="OJIN01000244">
    <property type="protein sequence ID" value="SPD76474.1"/>
    <property type="molecule type" value="Genomic_DNA"/>
</dbReference>
<protein>
    <submittedName>
        <fullName evidence="1">Uncharacterized protein</fullName>
    </submittedName>
</protein>
<gene>
    <name evidence="1" type="ORF">PITCH_A970001</name>
</gene>
<accession>A0A445N455</accession>
<sequence length="57" mass="6862">MIKYSIYRLREKNVNLYREPPGFGLIIELHQLYTKVVISLKLRAHRYPVMRDLETVS</sequence>
<proteinExistence type="predicted"/>